<dbReference type="InterPro" id="IPR003661">
    <property type="entry name" value="HisK_dim/P_dom"/>
</dbReference>
<keyword evidence="6 18" id="KW-0808">Transferase</keyword>
<keyword evidence="11 15" id="KW-1133">Transmembrane helix</keyword>
<organism evidence="18 19">
    <name type="scientific">Streptomyces glaucescens</name>
    <dbReference type="NCBI Taxonomy" id="1907"/>
    <lineage>
        <taxon>Bacteria</taxon>
        <taxon>Bacillati</taxon>
        <taxon>Actinomycetota</taxon>
        <taxon>Actinomycetes</taxon>
        <taxon>Kitasatosporales</taxon>
        <taxon>Streptomycetaceae</taxon>
        <taxon>Streptomyces</taxon>
    </lineage>
</organism>
<evidence type="ECO:0000256" key="3">
    <source>
        <dbReference type="ARBA" id="ARBA00012438"/>
    </source>
</evidence>
<proteinExistence type="predicted"/>
<gene>
    <name evidence="18" type="primary">cseC</name>
    <name evidence="18" type="ORF">SGLAU_18970</name>
</gene>
<accession>A0A089XF09</accession>
<evidence type="ECO:0000313" key="18">
    <source>
        <dbReference type="EMBL" id="AIR99754.1"/>
    </source>
</evidence>
<keyword evidence="9" id="KW-0418">Kinase</keyword>
<evidence type="ECO:0000256" key="11">
    <source>
        <dbReference type="ARBA" id="ARBA00022989"/>
    </source>
</evidence>
<comment type="catalytic activity">
    <reaction evidence="1">
        <text>ATP + protein L-histidine = ADP + protein N-phospho-L-histidine.</text>
        <dbReference type="EC" id="2.7.13.3"/>
    </reaction>
</comment>
<dbReference type="PANTHER" id="PTHR44936:SF9">
    <property type="entry name" value="SENSOR PROTEIN CREC"/>
    <property type="match status" value="1"/>
</dbReference>
<dbReference type="SMART" id="SM00387">
    <property type="entry name" value="HATPase_c"/>
    <property type="match status" value="1"/>
</dbReference>
<dbReference type="SMART" id="SM00388">
    <property type="entry name" value="HisKA"/>
    <property type="match status" value="1"/>
</dbReference>
<dbReference type="EC" id="2.7.13.3" evidence="3"/>
<dbReference type="SUPFAM" id="SSF47384">
    <property type="entry name" value="Homodimeric domain of signal transducing histidine kinase"/>
    <property type="match status" value="1"/>
</dbReference>
<evidence type="ECO:0000256" key="6">
    <source>
        <dbReference type="ARBA" id="ARBA00022679"/>
    </source>
</evidence>
<keyword evidence="8" id="KW-0547">Nucleotide-binding</keyword>
<evidence type="ECO:0000256" key="5">
    <source>
        <dbReference type="ARBA" id="ARBA00022553"/>
    </source>
</evidence>
<evidence type="ECO:0000256" key="10">
    <source>
        <dbReference type="ARBA" id="ARBA00022840"/>
    </source>
</evidence>
<dbReference type="InterPro" id="IPR003660">
    <property type="entry name" value="HAMP_dom"/>
</dbReference>
<dbReference type="FunFam" id="3.30.565.10:FF:000089">
    <property type="entry name" value="Histidine kinase"/>
    <property type="match status" value="1"/>
</dbReference>
<dbReference type="GO" id="GO:0005524">
    <property type="term" value="F:ATP binding"/>
    <property type="evidence" value="ECO:0007669"/>
    <property type="project" value="UniProtKB-KW"/>
</dbReference>
<dbReference type="GO" id="GO:0005886">
    <property type="term" value="C:plasma membrane"/>
    <property type="evidence" value="ECO:0007669"/>
    <property type="project" value="UniProtKB-SubCell"/>
</dbReference>
<dbReference type="OrthoDB" id="9786919at2"/>
<dbReference type="Pfam" id="PF00512">
    <property type="entry name" value="HisKA"/>
    <property type="match status" value="1"/>
</dbReference>
<evidence type="ECO:0000256" key="9">
    <source>
        <dbReference type="ARBA" id="ARBA00022777"/>
    </source>
</evidence>
<comment type="subcellular location">
    <subcellularLocation>
        <location evidence="2">Cell membrane</location>
        <topology evidence="2">Multi-pass membrane protein</topology>
    </subcellularLocation>
</comment>
<evidence type="ECO:0000256" key="7">
    <source>
        <dbReference type="ARBA" id="ARBA00022692"/>
    </source>
</evidence>
<dbReference type="InterPro" id="IPR003594">
    <property type="entry name" value="HATPase_dom"/>
</dbReference>
<dbReference type="NCBIfam" id="NF041732">
    <property type="entry name" value="hist_kin_CseC"/>
    <property type="match status" value="1"/>
</dbReference>
<feature type="domain" description="HAMP" evidence="17">
    <location>
        <begin position="216"/>
        <end position="272"/>
    </location>
</feature>
<dbReference type="KEGG" id="sgu:SGLAU_18970"/>
<dbReference type="InterPro" id="IPR036890">
    <property type="entry name" value="HATPase_C_sf"/>
</dbReference>
<dbReference type="CDD" id="cd00075">
    <property type="entry name" value="HATPase"/>
    <property type="match status" value="1"/>
</dbReference>
<evidence type="ECO:0000256" key="15">
    <source>
        <dbReference type="SAM" id="Phobius"/>
    </source>
</evidence>
<evidence type="ECO:0000256" key="2">
    <source>
        <dbReference type="ARBA" id="ARBA00004651"/>
    </source>
</evidence>
<evidence type="ECO:0000256" key="4">
    <source>
        <dbReference type="ARBA" id="ARBA00022475"/>
    </source>
</evidence>
<protein>
    <recommendedName>
        <fullName evidence="14">Sensor protein CseC</fullName>
        <ecNumber evidence="3">2.7.13.3</ecNumber>
    </recommendedName>
</protein>
<evidence type="ECO:0000259" key="17">
    <source>
        <dbReference type="PROSITE" id="PS50885"/>
    </source>
</evidence>
<feature type="domain" description="Histidine kinase" evidence="16">
    <location>
        <begin position="280"/>
        <end position="482"/>
    </location>
</feature>
<dbReference type="InterPro" id="IPR005467">
    <property type="entry name" value="His_kinase_dom"/>
</dbReference>
<feature type="transmembrane region" description="Helical" evidence="15">
    <location>
        <begin position="195"/>
        <end position="214"/>
    </location>
</feature>
<evidence type="ECO:0000256" key="14">
    <source>
        <dbReference type="ARBA" id="ARBA00074871"/>
    </source>
</evidence>
<dbReference type="Gene3D" id="1.10.287.130">
    <property type="match status" value="1"/>
</dbReference>
<keyword evidence="5" id="KW-0597">Phosphoprotein</keyword>
<dbReference type="PROSITE" id="PS50109">
    <property type="entry name" value="HIS_KIN"/>
    <property type="match status" value="1"/>
</dbReference>
<dbReference type="Pfam" id="PF02518">
    <property type="entry name" value="HATPase_c"/>
    <property type="match status" value="1"/>
</dbReference>
<dbReference type="Pfam" id="PF00672">
    <property type="entry name" value="HAMP"/>
    <property type="match status" value="1"/>
</dbReference>
<evidence type="ECO:0000256" key="8">
    <source>
        <dbReference type="ARBA" id="ARBA00022741"/>
    </source>
</evidence>
<dbReference type="HOGENOM" id="CLU_000445_89_4_11"/>
<dbReference type="SUPFAM" id="SSF55874">
    <property type="entry name" value="ATPase domain of HSP90 chaperone/DNA topoisomerase II/histidine kinase"/>
    <property type="match status" value="1"/>
</dbReference>
<keyword evidence="19" id="KW-1185">Reference proteome</keyword>
<keyword evidence="7 15" id="KW-0812">Transmembrane</keyword>
<dbReference type="AlphaFoldDB" id="A0A089XF09"/>
<feature type="transmembrane region" description="Helical" evidence="15">
    <location>
        <begin position="62"/>
        <end position="81"/>
    </location>
</feature>
<dbReference type="FunFam" id="1.10.287.130:FF:000012">
    <property type="entry name" value="Histidine kinase"/>
    <property type="match status" value="1"/>
</dbReference>
<dbReference type="EMBL" id="CP009438">
    <property type="protein sequence ID" value="AIR99754.1"/>
    <property type="molecule type" value="Genomic_DNA"/>
</dbReference>
<dbReference type="PROSITE" id="PS50885">
    <property type="entry name" value="HAMP"/>
    <property type="match status" value="1"/>
</dbReference>
<dbReference type="eggNOG" id="COG2205">
    <property type="taxonomic scope" value="Bacteria"/>
</dbReference>
<dbReference type="InterPro" id="IPR050980">
    <property type="entry name" value="2C_sensor_his_kinase"/>
</dbReference>
<dbReference type="Gene3D" id="6.10.340.10">
    <property type="match status" value="1"/>
</dbReference>
<dbReference type="Proteomes" id="UP000029482">
    <property type="component" value="Chromosome"/>
</dbReference>
<evidence type="ECO:0000256" key="12">
    <source>
        <dbReference type="ARBA" id="ARBA00023012"/>
    </source>
</evidence>
<dbReference type="SMART" id="SM00304">
    <property type="entry name" value="HAMP"/>
    <property type="match status" value="1"/>
</dbReference>
<dbReference type="GO" id="GO:0000155">
    <property type="term" value="F:phosphorelay sensor kinase activity"/>
    <property type="evidence" value="ECO:0007669"/>
    <property type="project" value="InterPro"/>
</dbReference>
<name>A0A089XF09_STRGA</name>
<reference evidence="19" key="1">
    <citation type="journal article" date="2015" name="J. Biotechnol.">
        <title>Complete genome sequence of the actinobacterium Streptomyces glaucescens GLA.O (DSM 40922) consisting of a linear chromosome and one linear plasmid.</title>
        <authorList>
            <person name="Ortseifen V."/>
            <person name="Winkler A."/>
            <person name="Albersmeier A."/>
            <person name="Wendler S."/>
            <person name="Puhler A."/>
            <person name="Kalinowski J."/>
            <person name="Ruckert C."/>
        </authorList>
    </citation>
    <scope>NUCLEOTIDE SEQUENCE [LARGE SCALE GENOMIC DNA]</scope>
    <source>
        <strain evidence="19">DSM 40922 / GLA O</strain>
    </source>
</reference>
<keyword evidence="12" id="KW-0902">Two-component regulatory system</keyword>
<evidence type="ECO:0000259" key="16">
    <source>
        <dbReference type="PROSITE" id="PS50109"/>
    </source>
</evidence>
<dbReference type="CDD" id="cd00082">
    <property type="entry name" value="HisKA"/>
    <property type="match status" value="1"/>
</dbReference>
<keyword evidence="13 15" id="KW-0472">Membrane</keyword>
<dbReference type="STRING" id="1907.SGLAU_18970"/>
<keyword evidence="10" id="KW-0067">ATP-binding</keyword>
<sequence>MRGITGLSARRAGVRARFGAGPGVATGTRLGGGLRGKLGGALGPGLRSGLPDGLRTGLRWKLSAAIALVGALVAIALSLVVHNAARVSMLDNARDLADERIQIAQRDLADVQIAEHTFDLSNRANFANVKIDDPHLPDELRAKVEAGRRATYVADRPGGSPDIWAAVPVADGHVLSLHTGLTERSTDILNDLDQALVIGSIAVVLVGSALGVLIGGQLSGRLRKAAAAANRVAKGEPDVRVREAIGGVVRDETDDLARAVDAMADALQQRLEAERRVTADIAHELRTPVTGLLTAAELLPPGRPTELVLDRAKAMRTLVEDVLEVARLDGASERAELQDILLGEFVARRVAAKDPDIAVHVVHESEVTTDPRRLERVLFNLLANAARHGRPPVEVTVEGRVIRVRDHGPGFPEDLLAEGPSRFRTGSQDRAGHGHGLGLTIAAGQARVLGARLTFRNVRPPGAPAHIPAEGAVAVLWLPEHAPTNTGSHPMLPLSGDR</sequence>
<dbReference type="PANTHER" id="PTHR44936">
    <property type="entry name" value="SENSOR PROTEIN CREC"/>
    <property type="match status" value="1"/>
</dbReference>
<keyword evidence="4" id="KW-1003">Cell membrane</keyword>
<dbReference type="InterPro" id="IPR053469">
    <property type="entry name" value="Cell_env_sensor_kinase"/>
</dbReference>
<dbReference type="InterPro" id="IPR036097">
    <property type="entry name" value="HisK_dim/P_sf"/>
</dbReference>
<evidence type="ECO:0000313" key="19">
    <source>
        <dbReference type="Proteomes" id="UP000029482"/>
    </source>
</evidence>
<evidence type="ECO:0000256" key="13">
    <source>
        <dbReference type="ARBA" id="ARBA00023136"/>
    </source>
</evidence>
<dbReference type="Gene3D" id="3.30.565.10">
    <property type="entry name" value="Histidine kinase-like ATPase, C-terminal domain"/>
    <property type="match status" value="1"/>
</dbReference>
<evidence type="ECO:0000256" key="1">
    <source>
        <dbReference type="ARBA" id="ARBA00000085"/>
    </source>
</evidence>